<evidence type="ECO:0000313" key="5">
    <source>
        <dbReference type="Proteomes" id="UP001218188"/>
    </source>
</evidence>
<name>A0AAD6WMU4_9AGAR</name>
<feature type="compositionally biased region" description="Basic and acidic residues" evidence="1">
    <location>
        <begin position="311"/>
        <end position="333"/>
    </location>
</feature>
<feature type="transmembrane region" description="Helical" evidence="2">
    <location>
        <begin position="244"/>
        <end position="262"/>
    </location>
</feature>
<keyword evidence="2" id="KW-0472">Membrane</keyword>
<feature type="transmembrane region" description="Helical" evidence="2">
    <location>
        <begin position="173"/>
        <end position="196"/>
    </location>
</feature>
<dbReference type="PANTHER" id="PTHR40465:SF1">
    <property type="entry name" value="DUF6534 DOMAIN-CONTAINING PROTEIN"/>
    <property type="match status" value="1"/>
</dbReference>
<dbReference type="InterPro" id="IPR045339">
    <property type="entry name" value="DUF6534"/>
</dbReference>
<feature type="domain" description="DUF6534" evidence="3">
    <location>
        <begin position="178"/>
        <end position="266"/>
    </location>
</feature>
<sequence length="333" mass="37151">MPSSSVDTVSEVLVVNVATVVGPVFIGNILNWLFTGTLVMQLYTYYQNFPTDRIGIRILVYGLFLVDIAQTVILTHHGWFFIINAWGQASMFDIVPWSSTMIPILCGFVSATVQIFYAWRIWMLTTSRMVRSVAVLIVLVALTQGLAAIITGFVSLKTPTQENLIRLHPEFSIWLGGSFACDIMITACMTYVLAAAKARTFWASSETMVTRLINHVIQTGAATVICAAVDLALFIGVAHTNFHFVPAYILGKFYTNSLMLTLNLRRPTNALSDVDLITMTSLKSQEPVAVHVKRNTHVETSKSFQWAQKSHQTDENSHEHHVHMRKADPEQSV</sequence>
<dbReference type="Proteomes" id="UP001218188">
    <property type="component" value="Unassembled WGS sequence"/>
</dbReference>
<protein>
    <recommendedName>
        <fullName evidence="3">DUF6534 domain-containing protein</fullName>
    </recommendedName>
</protein>
<evidence type="ECO:0000256" key="1">
    <source>
        <dbReference type="SAM" id="MobiDB-lite"/>
    </source>
</evidence>
<organism evidence="4 5">
    <name type="scientific">Mycena alexandri</name>
    <dbReference type="NCBI Taxonomy" id="1745969"/>
    <lineage>
        <taxon>Eukaryota</taxon>
        <taxon>Fungi</taxon>
        <taxon>Dikarya</taxon>
        <taxon>Basidiomycota</taxon>
        <taxon>Agaricomycotina</taxon>
        <taxon>Agaricomycetes</taxon>
        <taxon>Agaricomycetidae</taxon>
        <taxon>Agaricales</taxon>
        <taxon>Marasmiineae</taxon>
        <taxon>Mycenaceae</taxon>
        <taxon>Mycena</taxon>
    </lineage>
</organism>
<evidence type="ECO:0000313" key="4">
    <source>
        <dbReference type="EMBL" id="KAJ7020243.1"/>
    </source>
</evidence>
<gene>
    <name evidence="4" type="ORF">C8F04DRAFT_1144793</name>
</gene>
<feature type="region of interest" description="Disordered" evidence="1">
    <location>
        <begin position="304"/>
        <end position="333"/>
    </location>
</feature>
<keyword evidence="2" id="KW-1133">Transmembrane helix</keyword>
<accession>A0AAD6WMU4</accession>
<keyword evidence="5" id="KW-1185">Reference proteome</keyword>
<keyword evidence="2" id="KW-0812">Transmembrane</keyword>
<feature type="transmembrane region" description="Helical" evidence="2">
    <location>
        <begin position="133"/>
        <end position="153"/>
    </location>
</feature>
<comment type="caution">
    <text evidence="4">The sequence shown here is derived from an EMBL/GenBank/DDBJ whole genome shotgun (WGS) entry which is preliminary data.</text>
</comment>
<dbReference type="AlphaFoldDB" id="A0AAD6WMU4"/>
<dbReference type="Pfam" id="PF20152">
    <property type="entry name" value="DUF6534"/>
    <property type="match status" value="1"/>
</dbReference>
<feature type="transmembrane region" description="Helical" evidence="2">
    <location>
        <begin position="102"/>
        <end position="121"/>
    </location>
</feature>
<feature type="transmembrane region" description="Helical" evidence="2">
    <location>
        <begin position="58"/>
        <end position="82"/>
    </location>
</feature>
<reference evidence="4" key="1">
    <citation type="submission" date="2023-03" db="EMBL/GenBank/DDBJ databases">
        <title>Massive genome expansion in bonnet fungi (Mycena s.s.) driven by repeated elements and novel gene families across ecological guilds.</title>
        <authorList>
            <consortium name="Lawrence Berkeley National Laboratory"/>
            <person name="Harder C.B."/>
            <person name="Miyauchi S."/>
            <person name="Viragh M."/>
            <person name="Kuo A."/>
            <person name="Thoen E."/>
            <person name="Andreopoulos B."/>
            <person name="Lu D."/>
            <person name="Skrede I."/>
            <person name="Drula E."/>
            <person name="Henrissat B."/>
            <person name="Morin E."/>
            <person name="Kohler A."/>
            <person name="Barry K."/>
            <person name="LaButti K."/>
            <person name="Morin E."/>
            <person name="Salamov A."/>
            <person name="Lipzen A."/>
            <person name="Mereny Z."/>
            <person name="Hegedus B."/>
            <person name="Baldrian P."/>
            <person name="Stursova M."/>
            <person name="Weitz H."/>
            <person name="Taylor A."/>
            <person name="Grigoriev I.V."/>
            <person name="Nagy L.G."/>
            <person name="Martin F."/>
            <person name="Kauserud H."/>
        </authorList>
    </citation>
    <scope>NUCLEOTIDE SEQUENCE</scope>
    <source>
        <strain evidence="4">CBHHK200</strain>
    </source>
</reference>
<dbReference type="EMBL" id="JARJCM010000269">
    <property type="protein sequence ID" value="KAJ7020243.1"/>
    <property type="molecule type" value="Genomic_DNA"/>
</dbReference>
<proteinExistence type="predicted"/>
<feature type="transmembrane region" description="Helical" evidence="2">
    <location>
        <begin position="20"/>
        <end position="46"/>
    </location>
</feature>
<evidence type="ECO:0000256" key="2">
    <source>
        <dbReference type="SAM" id="Phobius"/>
    </source>
</evidence>
<feature type="transmembrane region" description="Helical" evidence="2">
    <location>
        <begin position="216"/>
        <end position="238"/>
    </location>
</feature>
<dbReference type="PANTHER" id="PTHR40465">
    <property type="entry name" value="CHROMOSOME 1, WHOLE GENOME SHOTGUN SEQUENCE"/>
    <property type="match status" value="1"/>
</dbReference>
<evidence type="ECO:0000259" key="3">
    <source>
        <dbReference type="Pfam" id="PF20152"/>
    </source>
</evidence>